<comment type="similarity">
    <text evidence="1">Belongs to the WEB family.</text>
</comment>
<accession>A0A7N0UFH1</accession>
<reference evidence="4" key="1">
    <citation type="submission" date="2021-01" db="UniProtKB">
        <authorList>
            <consortium name="EnsemblPlants"/>
        </authorList>
    </citation>
    <scope>IDENTIFICATION</scope>
</reference>
<dbReference type="PANTHER" id="PTHR32054:SF17">
    <property type="entry name" value="EXPRESSED PROTEIN"/>
    <property type="match status" value="1"/>
</dbReference>
<evidence type="ECO:0000313" key="4">
    <source>
        <dbReference type="EnsemblPlants" id="Kaladp0062s0123.1.v1.1"/>
    </source>
</evidence>
<keyword evidence="2 3" id="KW-0175">Coiled coil</keyword>
<name>A0A7N0UFH1_KALFE</name>
<organism evidence="4 5">
    <name type="scientific">Kalanchoe fedtschenkoi</name>
    <name type="common">Lavender scallops</name>
    <name type="synonym">South American air plant</name>
    <dbReference type="NCBI Taxonomy" id="63787"/>
    <lineage>
        <taxon>Eukaryota</taxon>
        <taxon>Viridiplantae</taxon>
        <taxon>Streptophyta</taxon>
        <taxon>Embryophyta</taxon>
        <taxon>Tracheophyta</taxon>
        <taxon>Spermatophyta</taxon>
        <taxon>Magnoliopsida</taxon>
        <taxon>eudicotyledons</taxon>
        <taxon>Gunneridae</taxon>
        <taxon>Pentapetalae</taxon>
        <taxon>Saxifragales</taxon>
        <taxon>Crassulaceae</taxon>
        <taxon>Kalanchoe</taxon>
    </lineage>
</organism>
<evidence type="ECO:0000256" key="1">
    <source>
        <dbReference type="ARBA" id="ARBA00005485"/>
    </source>
</evidence>
<keyword evidence="5" id="KW-1185">Reference proteome</keyword>
<dbReference type="GO" id="GO:0005829">
    <property type="term" value="C:cytosol"/>
    <property type="evidence" value="ECO:0007669"/>
    <property type="project" value="TreeGrafter"/>
</dbReference>
<dbReference type="AlphaFoldDB" id="A0A7N0UFH1"/>
<dbReference type="Proteomes" id="UP000594263">
    <property type="component" value="Unplaced"/>
</dbReference>
<feature type="coiled-coil region" evidence="3">
    <location>
        <begin position="43"/>
        <end position="126"/>
    </location>
</feature>
<sequence>MGEIDTKPIESVQAALCYFGEKNEQRKLRSPTIHVDVDSHKDLDELRKELANYKVQLEAKRSEHMQSQLNLEHYQETVRELSAKLDDCEAERDACMSRLTESGSLVEKLEIEMKQMADQLSEALRVKEQLSHVYSELKAAQTELISMAAEFASERESKVEALTRVKLMEGDALTEKERTRELLERVSELDEASRLAKLAAAETEVRSAALLTEKDDEIQSAKSQQLEAMRSQTETVRELEHQLLSKSLFIDALQAELQHARELSSCSEEAAAEAVEALGQLKTKLEAEERKTAEQLRRMEALNMEQGLLRMELKNSVEDAMLLNRRVEKLTEELESAKEELAKLKAGGSKIAAADASEAESETTTLKLRQEADESLLSAPENNFPFQAVGGSVSDYMVTISLEEYQSLSARAEEADLAAAHPPHDESATSDSEIRTELQVLKKEHEAAMAKVNELRTRAEQAASRAESAERAKLAVEARYQPLGKVLNMKF</sequence>
<protein>
    <submittedName>
        <fullName evidence="4">Uncharacterized protein</fullName>
    </submittedName>
</protein>
<evidence type="ECO:0000256" key="2">
    <source>
        <dbReference type="ARBA" id="ARBA00023054"/>
    </source>
</evidence>
<dbReference type="GO" id="GO:0009904">
    <property type="term" value="P:chloroplast accumulation movement"/>
    <property type="evidence" value="ECO:0007669"/>
    <property type="project" value="TreeGrafter"/>
</dbReference>
<feature type="coiled-coil region" evidence="3">
    <location>
        <begin position="250"/>
        <end position="347"/>
    </location>
</feature>
<dbReference type="OMA" id="WDQSGYI"/>
<evidence type="ECO:0000256" key="3">
    <source>
        <dbReference type="SAM" id="Coils"/>
    </source>
</evidence>
<evidence type="ECO:0000313" key="5">
    <source>
        <dbReference type="Proteomes" id="UP000594263"/>
    </source>
</evidence>
<proteinExistence type="inferred from homology"/>
<dbReference type="PANTHER" id="PTHR32054">
    <property type="entry name" value="HEAVY CHAIN, PUTATIVE, EXPRESSED-RELATED-RELATED"/>
    <property type="match status" value="1"/>
</dbReference>
<dbReference type="Gramene" id="Kaladp0062s0123.1.v1.1">
    <property type="protein sequence ID" value="Kaladp0062s0123.1.v1.1"/>
    <property type="gene ID" value="Kaladp0062s0123.v1.1"/>
</dbReference>
<feature type="coiled-coil region" evidence="3">
    <location>
        <begin position="438"/>
        <end position="479"/>
    </location>
</feature>
<dbReference type="EnsemblPlants" id="Kaladp0062s0123.1.v1.1">
    <property type="protein sequence ID" value="Kaladp0062s0123.1.v1.1"/>
    <property type="gene ID" value="Kaladp0062s0123.v1.1"/>
</dbReference>
<dbReference type="GO" id="GO:0009903">
    <property type="term" value="P:chloroplast avoidance movement"/>
    <property type="evidence" value="ECO:0007669"/>
    <property type="project" value="TreeGrafter"/>
</dbReference>